<dbReference type="AlphaFoldDB" id="A0AA39D6V5"/>
<dbReference type="EMBL" id="JARBHA010000019">
    <property type="protein sequence ID" value="KAJ9672220.1"/>
    <property type="molecule type" value="Genomic_DNA"/>
</dbReference>
<dbReference type="PANTHER" id="PTHR34572">
    <property type="entry name" value="GOLGIN FAMILY A PROTEIN"/>
    <property type="match status" value="1"/>
</dbReference>
<feature type="region of interest" description="Disordered" evidence="1">
    <location>
        <begin position="144"/>
        <end position="198"/>
    </location>
</feature>
<feature type="compositionally biased region" description="Basic and acidic residues" evidence="1">
    <location>
        <begin position="167"/>
        <end position="198"/>
    </location>
</feature>
<feature type="region of interest" description="Disordered" evidence="1">
    <location>
        <begin position="1"/>
        <end position="20"/>
    </location>
</feature>
<protein>
    <submittedName>
        <fullName evidence="2">Uncharacterized protein</fullName>
    </submittedName>
</protein>
<accession>A0AA39D6V5</accession>
<sequence length="198" mass="21730">MEGVGSRLGRASSRYSPATVFNGPVRRWKKKWVHVSSSSSSTVSYHNSQSNGHSSNTGSRLLLCKWTPLTSGDAERSFGKPEEPPRRKFRYTPVSVLEEQKKEAARKAEGGVQASNNQSTTRPTPKIDGFDGKFNINNILMEESEASDGNVLSPQDSKGGLDLGLCLRDHNDSNDSKDENKEGVLEKMDKGGLREKMG</sequence>
<feature type="region of interest" description="Disordered" evidence="1">
    <location>
        <begin position="39"/>
        <end position="59"/>
    </location>
</feature>
<organism evidence="2 3">
    <name type="scientific">Vitis rotundifolia</name>
    <name type="common">Muscadine grape</name>
    <dbReference type="NCBI Taxonomy" id="103349"/>
    <lineage>
        <taxon>Eukaryota</taxon>
        <taxon>Viridiplantae</taxon>
        <taxon>Streptophyta</taxon>
        <taxon>Embryophyta</taxon>
        <taxon>Tracheophyta</taxon>
        <taxon>Spermatophyta</taxon>
        <taxon>Magnoliopsida</taxon>
        <taxon>eudicotyledons</taxon>
        <taxon>Gunneridae</taxon>
        <taxon>Pentapetalae</taxon>
        <taxon>rosids</taxon>
        <taxon>Vitales</taxon>
        <taxon>Vitaceae</taxon>
        <taxon>Viteae</taxon>
        <taxon>Vitis</taxon>
    </lineage>
</organism>
<evidence type="ECO:0000313" key="3">
    <source>
        <dbReference type="Proteomes" id="UP001168098"/>
    </source>
</evidence>
<feature type="compositionally biased region" description="Low complexity" evidence="1">
    <location>
        <begin position="39"/>
        <end position="50"/>
    </location>
</feature>
<gene>
    <name evidence="2" type="ORF">PVL29_025734</name>
</gene>
<proteinExistence type="predicted"/>
<name>A0AA39D6V5_VITRO</name>
<evidence type="ECO:0000313" key="2">
    <source>
        <dbReference type="EMBL" id="KAJ9672220.1"/>
    </source>
</evidence>
<keyword evidence="3" id="KW-1185">Reference proteome</keyword>
<dbReference type="PANTHER" id="PTHR34572:SF8">
    <property type="entry name" value="(RAPE) HYPOTHETICAL PROTEIN"/>
    <property type="match status" value="1"/>
</dbReference>
<reference evidence="2 3" key="1">
    <citation type="journal article" date="2023" name="BMC Biotechnol.">
        <title>Vitis rotundifolia cv Carlos genome sequencing.</title>
        <authorList>
            <person name="Huff M."/>
            <person name="Hulse-Kemp A."/>
            <person name="Scheffler B."/>
            <person name="Youngblood R."/>
            <person name="Simpson S."/>
            <person name="Babiker E."/>
            <person name="Staton M."/>
        </authorList>
    </citation>
    <scope>NUCLEOTIDE SEQUENCE [LARGE SCALE GENOMIC DNA]</scope>
    <source>
        <tissue evidence="2">Leaf</tissue>
    </source>
</reference>
<dbReference type="Proteomes" id="UP001168098">
    <property type="component" value="Unassembled WGS sequence"/>
</dbReference>
<comment type="caution">
    <text evidence="2">The sequence shown here is derived from an EMBL/GenBank/DDBJ whole genome shotgun (WGS) entry which is preliminary data.</text>
</comment>
<feature type="compositionally biased region" description="Basic and acidic residues" evidence="1">
    <location>
        <begin position="73"/>
        <end position="86"/>
    </location>
</feature>
<evidence type="ECO:0000256" key="1">
    <source>
        <dbReference type="SAM" id="MobiDB-lite"/>
    </source>
</evidence>
<feature type="compositionally biased region" description="Basic and acidic residues" evidence="1">
    <location>
        <begin position="98"/>
        <end position="109"/>
    </location>
</feature>
<feature type="compositionally biased region" description="Polar residues" evidence="1">
    <location>
        <begin position="113"/>
        <end position="123"/>
    </location>
</feature>
<feature type="region of interest" description="Disordered" evidence="1">
    <location>
        <begin position="72"/>
        <end position="130"/>
    </location>
</feature>